<evidence type="ECO:0000259" key="2">
    <source>
        <dbReference type="Pfam" id="PF16653"/>
    </source>
</evidence>
<dbReference type="InterPro" id="IPR036291">
    <property type="entry name" value="NAD(P)-bd_dom_sf"/>
</dbReference>
<name>D6Z5U3_DESAT</name>
<dbReference type="Pfam" id="PF16653">
    <property type="entry name" value="Sacchrp_dh_C"/>
    <property type="match status" value="1"/>
</dbReference>
<dbReference type="InterPro" id="IPR032095">
    <property type="entry name" value="Sacchrp_dh-like_C"/>
</dbReference>
<evidence type="ECO:0000313" key="4">
    <source>
        <dbReference type="Proteomes" id="UP000001508"/>
    </source>
</evidence>
<dbReference type="EMBL" id="CP001940">
    <property type="protein sequence ID" value="ADH84825.1"/>
    <property type="molecule type" value="Genomic_DNA"/>
</dbReference>
<evidence type="ECO:0000259" key="1">
    <source>
        <dbReference type="Pfam" id="PF03435"/>
    </source>
</evidence>
<sequence length="395" mass="44509">MAKVLIIGAGGVGSVAAHKCAQVPEVFSEIVLASRSVDKCEAIRDSVKQRTGREIEVAQVDAGQKSELVALLQKVKPAMVLHLALPYQDLTIMEACLECGVDYLDTANYESEDNPCFDYSRQWPFDESYRNKGIMGLLGSGFDPGVTNVFCAYAAKHYFDEIHYIDILDANGGDHGYPFATNFNPEINIREVTARGRYWENGQWVETEPMEKKWVFDFPGIGPKDAYLLYHEELESLVKNIKGLKRIRFWMTFSEQYLKHLEVLGNVGMTSIEPVMFEGREIVPLQFLKALLPDPASLGPRTKGKTCIGNIMEGVKDGKPRKIYIYNNCDHEECYREVGSQAVSYTTGVPAMIGAMLMVNGVWRKPGIYNMEQLDPDPFMEQLNQHGLPWQVKEL</sequence>
<gene>
    <name evidence="3" type="ordered locus">DaAHT2_0112</name>
</gene>
<dbReference type="InParanoid" id="D6Z5U3"/>
<dbReference type="KEGG" id="dak:DaAHT2_0112"/>
<dbReference type="OrthoDB" id="9769367at2"/>
<dbReference type="eggNOG" id="COG1748">
    <property type="taxonomic scope" value="Bacteria"/>
</dbReference>
<keyword evidence="4" id="KW-1185">Reference proteome</keyword>
<protein>
    <submittedName>
        <fullName evidence="3">Saccharopine dehydrogenase</fullName>
    </submittedName>
</protein>
<dbReference type="HOGENOM" id="CLU_032114_0_0_7"/>
<dbReference type="RefSeq" id="WP_013162356.1">
    <property type="nucleotide sequence ID" value="NC_014216.1"/>
</dbReference>
<dbReference type="Proteomes" id="UP000001508">
    <property type="component" value="Chromosome"/>
</dbReference>
<feature type="domain" description="Saccharopine dehydrogenase-like C-terminal" evidence="2">
    <location>
        <begin position="141"/>
        <end position="388"/>
    </location>
</feature>
<dbReference type="PANTHER" id="PTHR43796">
    <property type="entry name" value="CARBOXYNORSPERMIDINE SYNTHASE"/>
    <property type="match status" value="1"/>
</dbReference>
<dbReference type="Gene3D" id="3.30.360.10">
    <property type="entry name" value="Dihydrodipicolinate Reductase, domain 2"/>
    <property type="match status" value="1"/>
</dbReference>
<dbReference type="PANTHER" id="PTHR43796:SF2">
    <property type="entry name" value="CARBOXYNORSPERMIDINE SYNTHASE"/>
    <property type="match status" value="1"/>
</dbReference>
<dbReference type="InterPro" id="IPR005097">
    <property type="entry name" value="Sacchrp_dh_NADP-bd"/>
</dbReference>
<organism evidence="3 4">
    <name type="scientific">Desulfurivibrio alkaliphilus (strain DSM 19089 / UNIQEM U267 / AHT2)</name>
    <dbReference type="NCBI Taxonomy" id="589865"/>
    <lineage>
        <taxon>Bacteria</taxon>
        <taxon>Pseudomonadati</taxon>
        <taxon>Thermodesulfobacteriota</taxon>
        <taxon>Desulfobulbia</taxon>
        <taxon>Desulfobulbales</taxon>
        <taxon>Desulfobulbaceae</taxon>
        <taxon>Desulfurivibrio</taxon>
    </lineage>
</organism>
<feature type="domain" description="Saccharopine dehydrogenase NADP binding" evidence="1">
    <location>
        <begin position="4"/>
        <end position="135"/>
    </location>
</feature>
<dbReference type="SUPFAM" id="SSF51735">
    <property type="entry name" value="NAD(P)-binding Rossmann-fold domains"/>
    <property type="match status" value="1"/>
</dbReference>
<proteinExistence type="predicted"/>
<dbReference type="Gene3D" id="3.40.50.720">
    <property type="entry name" value="NAD(P)-binding Rossmann-like Domain"/>
    <property type="match status" value="1"/>
</dbReference>
<dbReference type="STRING" id="589865.DaAHT2_0112"/>
<evidence type="ECO:0000313" key="3">
    <source>
        <dbReference type="EMBL" id="ADH84825.1"/>
    </source>
</evidence>
<dbReference type="Pfam" id="PF03435">
    <property type="entry name" value="Sacchrp_dh_NADP"/>
    <property type="match status" value="1"/>
</dbReference>
<accession>D6Z5U3</accession>
<dbReference type="AlphaFoldDB" id="D6Z5U3"/>
<reference evidence="4" key="1">
    <citation type="submission" date="2010-02" db="EMBL/GenBank/DDBJ databases">
        <title>Complete sequence of Desulfurivibrio alkaliphilus AHT2.</title>
        <authorList>
            <consortium name="US DOE Joint Genome Institute"/>
            <person name="Pitluck S."/>
            <person name="Chertkov O."/>
            <person name="Detter J.C."/>
            <person name="Han C."/>
            <person name="Tapia R."/>
            <person name="Larimer F."/>
            <person name="Land M."/>
            <person name="Hauser L."/>
            <person name="Kyrpides N."/>
            <person name="Mikhailova N."/>
            <person name="Sorokin D.Y."/>
            <person name="Muyzer G."/>
            <person name="Woyke T."/>
        </authorList>
    </citation>
    <scope>NUCLEOTIDE SEQUENCE [LARGE SCALE GENOMIC DNA]</scope>
    <source>
        <strain evidence="4">DSM 19089 / UNIQEM U267 / AHT2</strain>
    </source>
</reference>